<keyword evidence="3" id="KW-1185">Reference proteome</keyword>
<dbReference type="Gene3D" id="3.10.450.50">
    <property type="match status" value="1"/>
</dbReference>
<dbReference type="Proteomes" id="UP001059971">
    <property type="component" value="Chromosome 2"/>
</dbReference>
<dbReference type="Pfam" id="PF13577">
    <property type="entry name" value="SnoaL_4"/>
    <property type="match status" value="1"/>
</dbReference>
<dbReference type="SUPFAM" id="SSF54427">
    <property type="entry name" value="NTF2-like"/>
    <property type="match status" value="1"/>
</dbReference>
<name>A0ABM7G3V5_9SPHN</name>
<gene>
    <name evidence="2" type="ORF">SBA_ch2_4720</name>
</gene>
<protein>
    <recommendedName>
        <fullName evidence="1">SnoaL-like domain-containing protein</fullName>
    </recommendedName>
</protein>
<dbReference type="InterPro" id="IPR037401">
    <property type="entry name" value="SnoaL-like"/>
</dbReference>
<dbReference type="InterPro" id="IPR032710">
    <property type="entry name" value="NTF2-like_dom_sf"/>
</dbReference>
<accession>A0ABM7G3V5</accession>
<evidence type="ECO:0000259" key="1">
    <source>
        <dbReference type="Pfam" id="PF13577"/>
    </source>
</evidence>
<organism evidence="2 3">
    <name type="scientific">Sphingomonas bisphenolicum</name>
    <dbReference type="NCBI Taxonomy" id="296544"/>
    <lineage>
        <taxon>Bacteria</taxon>
        <taxon>Pseudomonadati</taxon>
        <taxon>Pseudomonadota</taxon>
        <taxon>Alphaproteobacteria</taxon>
        <taxon>Sphingomonadales</taxon>
        <taxon>Sphingomonadaceae</taxon>
        <taxon>Sphingomonas</taxon>
    </lineage>
</organism>
<dbReference type="EMBL" id="AP018818">
    <property type="protein sequence ID" value="BBF71939.1"/>
    <property type="molecule type" value="Genomic_DNA"/>
</dbReference>
<evidence type="ECO:0000313" key="2">
    <source>
        <dbReference type="EMBL" id="BBF71939.1"/>
    </source>
</evidence>
<proteinExistence type="predicted"/>
<feature type="domain" description="SnoaL-like" evidence="1">
    <location>
        <begin position="14"/>
        <end position="127"/>
    </location>
</feature>
<evidence type="ECO:0000313" key="3">
    <source>
        <dbReference type="Proteomes" id="UP001059971"/>
    </source>
</evidence>
<dbReference type="RefSeq" id="WP_261936847.1">
    <property type="nucleotide sequence ID" value="NZ_AP018818.1"/>
</dbReference>
<sequence length="153" mass="17677">MADAHSLMIDQNLLRQAADLYAIGADRRDKALWRQVLAEECVIEGPGFITQGRDACLQLIDALDHMYRATRHDVLQQRVIIDEDAAVGETYCAASHLLRDRDAILVWAIRYQDAWRRDDEGWRFTRRSLLLDWTETRPVNAGTSMNQFKDMTL</sequence>
<reference evidence="2" key="1">
    <citation type="submission" date="2018-07" db="EMBL/GenBank/DDBJ databases">
        <title>Complete genome sequence of Sphingomonas bisphenolicum strain AO1, a bisphenol A degradative bacterium isolated from Japanese farm field.</title>
        <authorList>
            <person name="Murakami M."/>
            <person name="Koh M."/>
            <person name="Koba S."/>
            <person name="Matsumura Y."/>
        </authorList>
    </citation>
    <scope>NUCLEOTIDE SEQUENCE</scope>
    <source>
        <strain evidence="2">AO1</strain>
    </source>
</reference>